<dbReference type="Pfam" id="PF13556">
    <property type="entry name" value="HTH_30"/>
    <property type="match status" value="1"/>
</dbReference>
<dbReference type="Gene3D" id="1.10.10.2840">
    <property type="entry name" value="PucR C-terminal helix-turn-helix domain"/>
    <property type="match status" value="1"/>
</dbReference>
<organism evidence="4 5">
    <name type="scientific">Caldalkalibacillus thermarum (strain TA2.A1)</name>
    <dbReference type="NCBI Taxonomy" id="986075"/>
    <lineage>
        <taxon>Bacteria</taxon>
        <taxon>Bacillati</taxon>
        <taxon>Bacillota</taxon>
        <taxon>Bacilli</taxon>
        <taxon>Bacillales</taxon>
        <taxon>Bacillaceae</taxon>
        <taxon>Caldalkalibacillus</taxon>
    </lineage>
</organism>
<evidence type="ECO:0000313" key="5">
    <source>
        <dbReference type="Proteomes" id="UP000825179"/>
    </source>
</evidence>
<dbReference type="KEGG" id="cthu:HUR95_02205"/>
<dbReference type="InterPro" id="IPR051448">
    <property type="entry name" value="CdaR-like_regulators"/>
</dbReference>
<comment type="similarity">
    <text evidence="1">Belongs to the CdaR family.</text>
</comment>
<dbReference type="InterPro" id="IPR042070">
    <property type="entry name" value="PucR_C-HTH_sf"/>
</dbReference>
<sequence>MKGALPNRNPFKGLYEDLESFVDRISDMLSCPITLEDANHRLLAYSTHDDRTDPARTATIMGRRVPEKVINSLWKNGVIPQLMASDEPIRVKKITDIGLDNRVAISIRQNEEVLGYIWALDMEHTLDDEKLALLKQAAEAARKLLLKRQAHKYKREAGHQELLWQLLTGHADTEEEIKAKFEQLKLTFPAMATVIVFQFAQDVDARLENKLGYILKTSQRIKPVLSTTDGHQFILLAAPQSQEAPLKDFQHFIPACIALMKERFGVFPMLGACGSIQRHLPAVEKSYKEAQYVLDIKEKFAEDTEKIYTYQDLGIYQFLDVIADKRKRDGSVNHALQKLYAYDQQHNSQLVKTLDVYLNKDTNLNETAKALHIHVNTLNYRLKRIAEIGEINLSDPNQKMMLYIDLKINKYTAKGHL</sequence>
<evidence type="ECO:0000256" key="1">
    <source>
        <dbReference type="ARBA" id="ARBA00006754"/>
    </source>
</evidence>
<name>A0A8X8IA22_CALTT</name>
<dbReference type="RefSeq" id="WP_222822898.1">
    <property type="nucleotide sequence ID" value="NZ_CP082237.1"/>
</dbReference>
<feature type="domain" description="PucR C-terminal helix-turn-helix" evidence="2">
    <location>
        <begin position="350"/>
        <end position="408"/>
    </location>
</feature>
<proteinExistence type="inferred from homology"/>
<accession>A0A8X8IA22</accession>
<evidence type="ECO:0000259" key="3">
    <source>
        <dbReference type="Pfam" id="PF17853"/>
    </source>
</evidence>
<gene>
    <name evidence="4" type="ORF">HUR95_02205</name>
</gene>
<dbReference type="PANTHER" id="PTHR33744:SF1">
    <property type="entry name" value="DNA-BINDING TRANSCRIPTIONAL ACTIVATOR ADER"/>
    <property type="match status" value="1"/>
</dbReference>
<dbReference type="InterPro" id="IPR025736">
    <property type="entry name" value="PucR_C-HTH_dom"/>
</dbReference>
<feature type="domain" description="CdaR GGDEF-like" evidence="3">
    <location>
        <begin position="169"/>
        <end position="296"/>
    </location>
</feature>
<keyword evidence="5" id="KW-1185">Reference proteome</keyword>
<dbReference type="AlphaFoldDB" id="A0A8X8IA22"/>
<protein>
    <submittedName>
        <fullName evidence="4">PucR family transcriptional regulator</fullName>
    </submittedName>
</protein>
<dbReference type="InterPro" id="IPR041522">
    <property type="entry name" value="CdaR_GGDEF"/>
</dbReference>
<evidence type="ECO:0000313" key="4">
    <source>
        <dbReference type="EMBL" id="QZT34247.1"/>
    </source>
</evidence>
<dbReference type="Pfam" id="PF17853">
    <property type="entry name" value="GGDEF_2"/>
    <property type="match status" value="1"/>
</dbReference>
<dbReference type="EMBL" id="CP082237">
    <property type="protein sequence ID" value="QZT34247.1"/>
    <property type="molecule type" value="Genomic_DNA"/>
</dbReference>
<dbReference type="PANTHER" id="PTHR33744">
    <property type="entry name" value="CARBOHYDRATE DIACID REGULATOR"/>
    <property type="match status" value="1"/>
</dbReference>
<reference evidence="4 5" key="1">
    <citation type="journal article" date="2020" name="Extremophiles">
        <title>Genomic analysis of Caldalkalibacillus thermarum TA2.A1 reveals aerobic alkaliphilic metabolism and evolutionary hallmarks linking alkaliphilic bacteria and plant life.</title>
        <authorList>
            <person name="de Jong S.I."/>
            <person name="van den Broek M.A."/>
            <person name="Merkel A.Y."/>
            <person name="de la Torre Cortes P."/>
            <person name="Kalamorz F."/>
            <person name="Cook G.M."/>
            <person name="van Loosdrecht M.C.M."/>
            <person name="McMillan D.G.G."/>
        </authorList>
    </citation>
    <scope>NUCLEOTIDE SEQUENCE [LARGE SCALE GENOMIC DNA]</scope>
    <source>
        <strain evidence="4 5">TA2.A1</strain>
    </source>
</reference>
<dbReference type="Proteomes" id="UP000825179">
    <property type="component" value="Chromosome"/>
</dbReference>
<evidence type="ECO:0000259" key="2">
    <source>
        <dbReference type="Pfam" id="PF13556"/>
    </source>
</evidence>